<feature type="transmembrane region" description="Helical" evidence="10">
    <location>
        <begin position="78"/>
        <end position="98"/>
    </location>
</feature>
<keyword evidence="7" id="KW-0067">ATP-binding</keyword>
<keyword evidence="8" id="KW-0902">Two-component regulatory system</keyword>
<feature type="transmembrane region" description="Helical" evidence="10">
    <location>
        <begin position="47"/>
        <end position="66"/>
    </location>
</feature>
<comment type="catalytic activity">
    <reaction evidence="1">
        <text>ATP + protein L-histidine = ADP + protein N-phospho-L-histidine.</text>
        <dbReference type="EC" id="2.7.13.3"/>
    </reaction>
</comment>
<keyword evidence="10" id="KW-1133">Transmembrane helix</keyword>
<keyword evidence="3" id="KW-0597">Phosphoprotein</keyword>
<dbReference type="Proteomes" id="UP000295344">
    <property type="component" value="Unassembled WGS sequence"/>
</dbReference>
<dbReference type="InterPro" id="IPR003594">
    <property type="entry name" value="HATPase_dom"/>
</dbReference>
<dbReference type="GO" id="GO:0016020">
    <property type="term" value="C:membrane"/>
    <property type="evidence" value="ECO:0007669"/>
    <property type="project" value="InterPro"/>
</dbReference>
<evidence type="ECO:0000256" key="7">
    <source>
        <dbReference type="ARBA" id="ARBA00022840"/>
    </source>
</evidence>
<comment type="caution">
    <text evidence="13">The sequence shown here is derived from an EMBL/GenBank/DDBJ whole genome shotgun (WGS) entry which is preliminary data.</text>
</comment>
<feature type="coiled-coil region" evidence="9">
    <location>
        <begin position="196"/>
        <end position="223"/>
    </location>
</feature>
<keyword evidence="14" id="KW-1185">Reference proteome</keyword>
<evidence type="ECO:0000259" key="12">
    <source>
        <dbReference type="Pfam" id="PF07730"/>
    </source>
</evidence>
<evidence type="ECO:0000256" key="9">
    <source>
        <dbReference type="SAM" id="Coils"/>
    </source>
</evidence>
<feature type="transmembrane region" description="Helical" evidence="10">
    <location>
        <begin position="143"/>
        <end position="164"/>
    </location>
</feature>
<evidence type="ECO:0000259" key="11">
    <source>
        <dbReference type="Pfam" id="PF02518"/>
    </source>
</evidence>
<keyword evidence="10" id="KW-0812">Transmembrane</keyword>
<feature type="transmembrane region" description="Helical" evidence="10">
    <location>
        <begin position="110"/>
        <end position="137"/>
    </location>
</feature>
<evidence type="ECO:0000313" key="13">
    <source>
        <dbReference type="EMBL" id="TDS79927.1"/>
    </source>
</evidence>
<keyword evidence="5" id="KW-0547">Nucleotide-binding</keyword>
<dbReference type="EC" id="2.7.13.3" evidence="2"/>
<keyword evidence="10" id="KW-0472">Membrane</keyword>
<dbReference type="AlphaFoldDB" id="A0A4R7FQ71"/>
<protein>
    <recommendedName>
        <fullName evidence="2">histidine kinase</fullName>
        <ecNumber evidence="2">2.7.13.3</ecNumber>
    </recommendedName>
</protein>
<dbReference type="GO" id="GO:0046983">
    <property type="term" value="F:protein dimerization activity"/>
    <property type="evidence" value="ECO:0007669"/>
    <property type="project" value="InterPro"/>
</dbReference>
<evidence type="ECO:0000256" key="8">
    <source>
        <dbReference type="ARBA" id="ARBA00023012"/>
    </source>
</evidence>
<sequence>MPPSEAVASRGEHVGLLPGEYTGRHAAGYGRTVTRPVAAGARGPHRVLGSLVLSAALIALVAVTVVRNDLGSSDAATPWRGIAYGLLGIGAVLVVALLRRRGPGPTVAIAGALSLAAWFLNPLPPFALLPFAIAVVLALVADAAVWAVASVALAWTVALTVVFLNAESVDAARGFGTMFLLVLALGAGGFLRSRRVRRAEEERQQAERARAAIEEERLRIARELHDVLAHSLSSITVQAGVGLHLAADRPEAATEALETIRTASREALDEVRGVLGVLRGEDAAPLAPGPDLDALGPLVEEVRRSGARVSLDDRLRPRPAVPVQLAVYRVVQEALTNARRHAPGAAVDIVLDREPGAVTAVVRDRLPGAAPEAPVPGNGLTGMRERATSLGGSLDLRVHDDGLEVALRVPVREDPA</sequence>
<evidence type="ECO:0000256" key="5">
    <source>
        <dbReference type="ARBA" id="ARBA00022741"/>
    </source>
</evidence>
<dbReference type="CDD" id="cd16917">
    <property type="entry name" value="HATPase_UhpB-NarQ-NarX-like"/>
    <property type="match status" value="1"/>
</dbReference>
<dbReference type="Gene3D" id="3.30.565.10">
    <property type="entry name" value="Histidine kinase-like ATPase, C-terminal domain"/>
    <property type="match status" value="1"/>
</dbReference>
<keyword evidence="9" id="KW-0175">Coiled coil</keyword>
<dbReference type="GO" id="GO:0005524">
    <property type="term" value="F:ATP binding"/>
    <property type="evidence" value="ECO:0007669"/>
    <property type="project" value="UniProtKB-KW"/>
</dbReference>
<organism evidence="13 14">
    <name type="scientific">Amnibacterium kyonggiense</name>
    <dbReference type="NCBI Taxonomy" id="595671"/>
    <lineage>
        <taxon>Bacteria</taxon>
        <taxon>Bacillati</taxon>
        <taxon>Actinomycetota</taxon>
        <taxon>Actinomycetes</taxon>
        <taxon>Micrococcales</taxon>
        <taxon>Microbacteriaceae</taxon>
        <taxon>Amnibacterium</taxon>
    </lineage>
</organism>
<keyword evidence="6 13" id="KW-0418">Kinase</keyword>
<proteinExistence type="predicted"/>
<dbReference type="EMBL" id="SOAM01000001">
    <property type="protein sequence ID" value="TDS79927.1"/>
    <property type="molecule type" value="Genomic_DNA"/>
</dbReference>
<feature type="transmembrane region" description="Helical" evidence="10">
    <location>
        <begin position="171"/>
        <end position="191"/>
    </location>
</feature>
<evidence type="ECO:0000256" key="10">
    <source>
        <dbReference type="SAM" id="Phobius"/>
    </source>
</evidence>
<evidence type="ECO:0000313" key="14">
    <source>
        <dbReference type="Proteomes" id="UP000295344"/>
    </source>
</evidence>
<dbReference type="InterPro" id="IPR036890">
    <property type="entry name" value="HATPase_C_sf"/>
</dbReference>
<dbReference type="SUPFAM" id="SSF55874">
    <property type="entry name" value="ATPase domain of HSP90 chaperone/DNA topoisomerase II/histidine kinase"/>
    <property type="match status" value="1"/>
</dbReference>
<keyword evidence="4" id="KW-0808">Transferase</keyword>
<dbReference type="GO" id="GO:0000155">
    <property type="term" value="F:phosphorelay sensor kinase activity"/>
    <property type="evidence" value="ECO:0007669"/>
    <property type="project" value="InterPro"/>
</dbReference>
<name>A0A4R7FQ71_9MICO</name>
<feature type="domain" description="Signal transduction histidine kinase subgroup 3 dimerisation and phosphoacceptor" evidence="12">
    <location>
        <begin position="216"/>
        <end position="281"/>
    </location>
</feature>
<dbReference type="PANTHER" id="PTHR24421:SF10">
    <property type="entry name" value="NITRATE_NITRITE SENSOR PROTEIN NARQ"/>
    <property type="match status" value="1"/>
</dbReference>
<dbReference type="Pfam" id="PF07730">
    <property type="entry name" value="HisKA_3"/>
    <property type="match status" value="1"/>
</dbReference>
<dbReference type="InterPro" id="IPR011712">
    <property type="entry name" value="Sig_transdc_His_kin_sub3_dim/P"/>
</dbReference>
<dbReference type="Gene3D" id="1.20.5.1930">
    <property type="match status" value="1"/>
</dbReference>
<reference evidence="13 14" key="1">
    <citation type="submission" date="2019-03" db="EMBL/GenBank/DDBJ databases">
        <title>Genomic Encyclopedia of Archaeal and Bacterial Type Strains, Phase II (KMG-II): from individual species to whole genera.</title>
        <authorList>
            <person name="Goeker M."/>
        </authorList>
    </citation>
    <scope>NUCLEOTIDE SEQUENCE [LARGE SCALE GENOMIC DNA]</scope>
    <source>
        <strain evidence="13 14">DSM 24782</strain>
    </source>
</reference>
<dbReference type="PANTHER" id="PTHR24421">
    <property type="entry name" value="NITRATE/NITRITE SENSOR PROTEIN NARX-RELATED"/>
    <property type="match status" value="1"/>
</dbReference>
<evidence type="ECO:0000256" key="3">
    <source>
        <dbReference type="ARBA" id="ARBA00022553"/>
    </source>
</evidence>
<feature type="domain" description="Histidine kinase/HSP90-like ATPase" evidence="11">
    <location>
        <begin position="325"/>
        <end position="411"/>
    </location>
</feature>
<evidence type="ECO:0000256" key="4">
    <source>
        <dbReference type="ARBA" id="ARBA00022679"/>
    </source>
</evidence>
<dbReference type="Pfam" id="PF02518">
    <property type="entry name" value="HATPase_c"/>
    <property type="match status" value="1"/>
</dbReference>
<evidence type="ECO:0000256" key="1">
    <source>
        <dbReference type="ARBA" id="ARBA00000085"/>
    </source>
</evidence>
<evidence type="ECO:0000256" key="2">
    <source>
        <dbReference type="ARBA" id="ARBA00012438"/>
    </source>
</evidence>
<accession>A0A4R7FQ71</accession>
<gene>
    <name evidence="13" type="ORF">CLV52_0473</name>
</gene>
<dbReference type="InterPro" id="IPR050482">
    <property type="entry name" value="Sensor_HK_TwoCompSys"/>
</dbReference>
<evidence type="ECO:0000256" key="6">
    <source>
        <dbReference type="ARBA" id="ARBA00022777"/>
    </source>
</evidence>